<dbReference type="PANTHER" id="PTHR43701:SF5">
    <property type="entry name" value="MEMBRANE TRANSPORTER PROTEIN-RELATED"/>
    <property type="match status" value="1"/>
</dbReference>
<name>A0A3B0SS58_9ZZZZ</name>
<feature type="transmembrane region" description="Helical" evidence="5">
    <location>
        <begin position="7"/>
        <end position="37"/>
    </location>
</feature>
<keyword evidence="3 5" id="KW-1133">Transmembrane helix</keyword>
<dbReference type="InterPro" id="IPR051598">
    <property type="entry name" value="TSUP/Inactive_protease-like"/>
</dbReference>
<evidence type="ECO:0000256" key="4">
    <source>
        <dbReference type="ARBA" id="ARBA00023136"/>
    </source>
</evidence>
<dbReference type="EMBL" id="UOEI01000627">
    <property type="protein sequence ID" value="VAW08685.1"/>
    <property type="molecule type" value="Genomic_DNA"/>
</dbReference>
<gene>
    <name evidence="6" type="ORF">MNBD_ACTINO01-1298</name>
</gene>
<dbReference type="Pfam" id="PF01925">
    <property type="entry name" value="TauE"/>
    <property type="match status" value="1"/>
</dbReference>
<proteinExistence type="predicted"/>
<sequence>MDLSFWWLFPVSIAIAAIANGAGIGGATFFSPLFVIVLGLDPVIAIGAALLTEVFGFASGVIAHARAKAIDWLAVRRLIAVSVPMAVVGSLLAGFAPETVLKLLLGFGLLFIAVTFIRHHDPKVEDEAIAAGVGVVQPAIRRRIITADDQVYDYELCRLQEGRIGAGIGGLLVGLISTGLGEANSYSLVKRCRIPSRVAIAVSVVTVAVTALAASVTHLINFLQTPDANFALIASLVVFTIPGVIIGGQLGPRITGRIPERTLIRSIGWLFIVVAAITLWEALAR</sequence>
<dbReference type="AlphaFoldDB" id="A0A3B0SS58"/>
<feature type="transmembrane region" description="Helical" evidence="5">
    <location>
        <begin position="99"/>
        <end position="117"/>
    </location>
</feature>
<feature type="transmembrane region" description="Helical" evidence="5">
    <location>
        <begin position="198"/>
        <end position="220"/>
    </location>
</feature>
<evidence type="ECO:0000256" key="5">
    <source>
        <dbReference type="SAM" id="Phobius"/>
    </source>
</evidence>
<evidence type="ECO:0008006" key="7">
    <source>
        <dbReference type="Google" id="ProtNLM"/>
    </source>
</evidence>
<accession>A0A3B0SS58</accession>
<feature type="transmembrane region" description="Helical" evidence="5">
    <location>
        <begin position="232"/>
        <end position="251"/>
    </location>
</feature>
<dbReference type="GO" id="GO:0016020">
    <property type="term" value="C:membrane"/>
    <property type="evidence" value="ECO:0007669"/>
    <property type="project" value="UniProtKB-SubCell"/>
</dbReference>
<evidence type="ECO:0000256" key="1">
    <source>
        <dbReference type="ARBA" id="ARBA00004141"/>
    </source>
</evidence>
<feature type="transmembrane region" description="Helical" evidence="5">
    <location>
        <begin position="75"/>
        <end position="93"/>
    </location>
</feature>
<feature type="transmembrane region" description="Helical" evidence="5">
    <location>
        <begin position="43"/>
        <end position="63"/>
    </location>
</feature>
<evidence type="ECO:0000313" key="6">
    <source>
        <dbReference type="EMBL" id="VAW08685.1"/>
    </source>
</evidence>
<feature type="transmembrane region" description="Helical" evidence="5">
    <location>
        <begin position="263"/>
        <end position="283"/>
    </location>
</feature>
<organism evidence="6">
    <name type="scientific">hydrothermal vent metagenome</name>
    <dbReference type="NCBI Taxonomy" id="652676"/>
    <lineage>
        <taxon>unclassified sequences</taxon>
        <taxon>metagenomes</taxon>
        <taxon>ecological metagenomes</taxon>
    </lineage>
</organism>
<dbReference type="InterPro" id="IPR002781">
    <property type="entry name" value="TM_pro_TauE-like"/>
</dbReference>
<protein>
    <recommendedName>
        <fullName evidence="7">Membrane transporter protein</fullName>
    </recommendedName>
</protein>
<reference evidence="6" key="1">
    <citation type="submission" date="2018-06" db="EMBL/GenBank/DDBJ databases">
        <authorList>
            <person name="Zhirakovskaya E."/>
        </authorList>
    </citation>
    <scope>NUCLEOTIDE SEQUENCE</scope>
</reference>
<evidence type="ECO:0000256" key="3">
    <source>
        <dbReference type="ARBA" id="ARBA00022989"/>
    </source>
</evidence>
<keyword evidence="4 5" id="KW-0472">Membrane</keyword>
<keyword evidence="2 5" id="KW-0812">Transmembrane</keyword>
<evidence type="ECO:0000256" key="2">
    <source>
        <dbReference type="ARBA" id="ARBA00022692"/>
    </source>
</evidence>
<dbReference type="PANTHER" id="PTHR43701">
    <property type="entry name" value="MEMBRANE TRANSPORTER PROTEIN MJ0441-RELATED"/>
    <property type="match status" value="1"/>
</dbReference>
<comment type="subcellular location">
    <subcellularLocation>
        <location evidence="1">Membrane</location>
        <topology evidence="1">Multi-pass membrane protein</topology>
    </subcellularLocation>
</comment>